<proteinExistence type="inferred from homology"/>
<keyword evidence="8 17" id="KW-0436">Ligase</keyword>
<dbReference type="InterPro" id="IPR036565">
    <property type="entry name" value="Mur-like_cat_sf"/>
</dbReference>
<dbReference type="RefSeq" id="WP_077845818.1">
    <property type="nucleotide sequence ID" value="NZ_LZZM01000032.1"/>
</dbReference>
<keyword evidence="9 17" id="KW-0547">Nucleotide-binding</keyword>
<evidence type="ECO:0000256" key="10">
    <source>
        <dbReference type="ARBA" id="ARBA00022840"/>
    </source>
</evidence>
<dbReference type="SUPFAM" id="SSF53623">
    <property type="entry name" value="MurD-like peptide ligases, catalytic domain"/>
    <property type="match status" value="1"/>
</dbReference>
<keyword evidence="10 17" id="KW-0067">ATP-binding</keyword>
<evidence type="ECO:0000256" key="2">
    <source>
        <dbReference type="ARBA" id="ARBA00004496"/>
    </source>
</evidence>
<evidence type="ECO:0000256" key="8">
    <source>
        <dbReference type="ARBA" id="ARBA00022598"/>
    </source>
</evidence>
<dbReference type="HAMAP" id="MF_00639">
    <property type="entry name" value="MurD"/>
    <property type="match status" value="1"/>
</dbReference>
<dbReference type="SUPFAM" id="SSF51984">
    <property type="entry name" value="MurCD N-terminal domain"/>
    <property type="match status" value="1"/>
</dbReference>
<evidence type="ECO:0000256" key="16">
    <source>
        <dbReference type="ARBA" id="ARBA00047632"/>
    </source>
</evidence>
<dbReference type="InterPro" id="IPR036615">
    <property type="entry name" value="Mur_ligase_C_dom_sf"/>
</dbReference>
<dbReference type="GO" id="GO:0051301">
    <property type="term" value="P:cell division"/>
    <property type="evidence" value="ECO:0007669"/>
    <property type="project" value="UniProtKB-KW"/>
</dbReference>
<evidence type="ECO:0000256" key="7">
    <source>
        <dbReference type="ARBA" id="ARBA00022490"/>
    </source>
</evidence>
<evidence type="ECO:0000259" key="20">
    <source>
        <dbReference type="Pfam" id="PF08245"/>
    </source>
</evidence>
<dbReference type="GO" id="GO:0008360">
    <property type="term" value="P:regulation of cell shape"/>
    <property type="evidence" value="ECO:0007669"/>
    <property type="project" value="UniProtKB-KW"/>
</dbReference>
<dbReference type="Gene3D" id="3.40.1190.10">
    <property type="entry name" value="Mur-like, catalytic domain"/>
    <property type="match status" value="1"/>
</dbReference>
<keyword evidence="13 17" id="KW-0961">Cell wall biogenesis/degradation</keyword>
<evidence type="ECO:0000256" key="9">
    <source>
        <dbReference type="ARBA" id="ARBA00022741"/>
    </source>
</evidence>
<dbReference type="PANTHER" id="PTHR43692">
    <property type="entry name" value="UDP-N-ACETYLMURAMOYLALANINE--D-GLUTAMATE LIGASE"/>
    <property type="match status" value="1"/>
</dbReference>
<feature type="domain" description="Mur ligase C-terminal" evidence="19">
    <location>
        <begin position="316"/>
        <end position="435"/>
    </location>
</feature>
<evidence type="ECO:0000256" key="6">
    <source>
        <dbReference type="ARBA" id="ARBA00015655"/>
    </source>
</evidence>
<dbReference type="SUPFAM" id="SSF53244">
    <property type="entry name" value="MurD-like peptide ligases, peptide-binding domain"/>
    <property type="match status" value="1"/>
</dbReference>
<sequence length="458" mass="51366">MGKDFKEFKQFILGKKVAVVGIGVSNIPLINFLLDLGASVTAFDKKTKEELADIATDFEGKGVKLELGEEYLNNLTGFEVVFKTPSMRIDSEALVKVKKEGAYITSEMEEFVRYTKGKVYGITGSDGKTTTTTIIFKLLQAQNYKTWVGGNIGTPLFSQIESINEEDRVVLELSSFQLMTMTENIDIAICTNLAPNHLDMHKDMQEYIDAKKNIFLYQNPNSILVINRENEITYEFKKEAKGIVKEFSSKREISDGAYYKEGVLYLEGKEVCKKEDIVIKGMHNIENYLAAFIATKNDVSIETMKNVAETFTGVEHRCELVREIDGVKYYNDSIASSPTRTLAGLKAFDEKVILIAGGYDKHIPFEPLAYEGYPYIKELILLGATKEKIKAVFDKLGKEKGIKVNTKIAESLEAAVKIAKEVSRSGDIITLSPACASFDMYPNFMVRGNEFKDIVNRL</sequence>
<comment type="catalytic activity">
    <reaction evidence="16 17 18">
        <text>UDP-N-acetyl-alpha-D-muramoyl-L-alanine + D-glutamate + ATP = UDP-N-acetyl-alpha-D-muramoyl-L-alanyl-D-glutamate + ADP + phosphate + H(+)</text>
        <dbReference type="Rhea" id="RHEA:16429"/>
        <dbReference type="ChEBI" id="CHEBI:15378"/>
        <dbReference type="ChEBI" id="CHEBI:29986"/>
        <dbReference type="ChEBI" id="CHEBI:30616"/>
        <dbReference type="ChEBI" id="CHEBI:43474"/>
        <dbReference type="ChEBI" id="CHEBI:83898"/>
        <dbReference type="ChEBI" id="CHEBI:83900"/>
        <dbReference type="ChEBI" id="CHEBI:456216"/>
        <dbReference type="EC" id="6.3.2.9"/>
    </reaction>
</comment>
<evidence type="ECO:0000256" key="1">
    <source>
        <dbReference type="ARBA" id="ARBA00002734"/>
    </source>
</evidence>
<feature type="domain" description="Mur ligase central" evidence="20">
    <location>
        <begin position="122"/>
        <end position="294"/>
    </location>
</feature>
<comment type="pathway">
    <text evidence="3 17 18">Cell wall biogenesis; peptidoglycan biosynthesis.</text>
</comment>
<evidence type="ECO:0000259" key="19">
    <source>
        <dbReference type="Pfam" id="PF02875"/>
    </source>
</evidence>
<dbReference type="Pfam" id="PF02875">
    <property type="entry name" value="Mur_ligase_C"/>
    <property type="match status" value="1"/>
</dbReference>
<dbReference type="GO" id="GO:0008764">
    <property type="term" value="F:UDP-N-acetylmuramoylalanine-D-glutamate ligase activity"/>
    <property type="evidence" value="ECO:0007669"/>
    <property type="project" value="UniProtKB-UniRule"/>
</dbReference>
<dbReference type="UniPathway" id="UPA00219"/>
<dbReference type="InterPro" id="IPR004101">
    <property type="entry name" value="Mur_ligase_C"/>
</dbReference>
<evidence type="ECO:0000256" key="11">
    <source>
        <dbReference type="ARBA" id="ARBA00022960"/>
    </source>
</evidence>
<evidence type="ECO:0000256" key="4">
    <source>
        <dbReference type="ARBA" id="ARBA00010416"/>
    </source>
</evidence>
<keyword evidence="11 17" id="KW-0133">Cell shape</keyword>
<dbReference type="EMBL" id="LZZM01000032">
    <property type="protein sequence ID" value="OOM82034.1"/>
    <property type="molecule type" value="Genomic_DNA"/>
</dbReference>
<dbReference type="Gene3D" id="3.40.50.720">
    <property type="entry name" value="NAD(P)-binding Rossmann-like Domain"/>
    <property type="match status" value="1"/>
</dbReference>
<keyword evidence="17 18" id="KW-0131">Cell cycle</keyword>
<dbReference type="GO" id="GO:0009252">
    <property type="term" value="P:peptidoglycan biosynthetic process"/>
    <property type="evidence" value="ECO:0007669"/>
    <property type="project" value="UniProtKB-UniRule"/>
</dbReference>
<keyword evidence="22" id="KW-1185">Reference proteome</keyword>
<keyword evidence="12 17" id="KW-0573">Peptidoglycan synthesis</keyword>
<keyword evidence="17 18" id="KW-0132">Cell division</keyword>
<comment type="subcellular location">
    <subcellularLocation>
        <location evidence="2 17 18">Cytoplasm</location>
    </subcellularLocation>
</comment>
<feature type="binding site" evidence="17">
    <location>
        <begin position="124"/>
        <end position="130"/>
    </location>
    <ligand>
        <name>ATP</name>
        <dbReference type="ChEBI" id="CHEBI:30616"/>
    </ligand>
</feature>
<dbReference type="PANTHER" id="PTHR43692:SF1">
    <property type="entry name" value="UDP-N-ACETYLMURAMOYLALANINE--D-GLUTAMATE LIGASE"/>
    <property type="match status" value="1"/>
</dbReference>
<evidence type="ECO:0000256" key="5">
    <source>
        <dbReference type="ARBA" id="ARBA00012212"/>
    </source>
</evidence>
<evidence type="ECO:0000256" key="3">
    <source>
        <dbReference type="ARBA" id="ARBA00004752"/>
    </source>
</evidence>
<comment type="similarity">
    <text evidence="4 17">Belongs to the MurCDEF family.</text>
</comment>
<keyword evidence="7 17" id="KW-0963">Cytoplasm</keyword>
<dbReference type="Proteomes" id="UP000190890">
    <property type="component" value="Unassembled WGS sequence"/>
</dbReference>
<dbReference type="GO" id="GO:0071555">
    <property type="term" value="P:cell wall organization"/>
    <property type="evidence" value="ECO:0007669"/>
    <property type="project" value="UniProtKB-KW"/>
</dbReference>
<dbReference type="AlphaFoldDB" id="A0A1S8TW88"/>
<evidence type="ECO:0000256" key="14">
    <source>
        <dbReference type="ARBA" id="ARBA00030398"/>
    </source>
</evidence>
<dbReference type="NCBIfam" id="TIGR01087">
    <property type="entry name" value="murD"/>
    <property type="match status" value="1"/>
</dbReference>
<name>A0A1S8TW88_9CLOT</name>
<comment type="caution">
    <text evidence="21">The sequence shown here is derived from an EMBL/GenBank/DDBJ whole genome shotgun (WGS) entry which is preliminary data.</text>
</comment>
<dbReference type="GO" id="GO:0005524">
    <property type="term" value="F:ATP binding"/>
    <property type="evidence" value="ECO:0007669"/>
    <property type="project" value="UniProtKB-UniRule"/>
</dbReference>
<gene>
    <name evidence="17 21" type="primary">murD</name>
    <name evidence="21" type="ORF">CLPUN_05180</name>
</gene>
<dbReference type="OrthoDB" id="9809796at2"/>
<reference evidence="21 22" key="1">
    <citation type="submission" date="2016-05" db="EMBL/GenBank/DDBJ databases">
        <title>Microbial solvent formation.</title>
        <authorList>
            <person name="Poehlein A."/>
            <person name="Montoya Solano J.D."/>
            <person name="Flitsch S."/>
            <person name="Krabben P."/>
            <person name="Duerre P."/>
            <person name="Daniel R."/>
        </authorList>
    </citation>
    <scope>NUCLEOTIDE SEQUENCE [LARGE SCALE GENOMIC DNA]</scope>
    <source>
        <strain evidence="21 22">DSM 2619</strain>
    </source>
</reference>
<evidence type="ECO:0000256" key="15">
    <source>
        <dbReference type="ARBA" id="ARBA00032324"/>
    </source>
</evidence>
<dbReference type="Gene3D" id="3.90.190.20">
    <property type="entry name" value="Mur ligase, C-terminal domain"/>
    <property type="match status" value="1"/>
</dbReference>
<organism evidence="21 22">
    <name type="scientific">Clostridium puniceum</name>
    <dbReference type="NCBI Taxonomy" id="29367"/>
    <lineage>
        <taxon>Bacteria</taxon>
        <taxon>Bacillati</taxon>
        <taxon>Bacillota</taxon>
        <taxon>Clostridia</taxon>
        <taxon>Eubacteriales</taxon>
        <taxon>Clostridiaceae</taxon>
        <taxon>Clostridium</taxon>
    </lineage>
</organism>
<evidence type="ECO:0000256" key="12">
    <source>
        <dbReference type="ARBA" id="ARBA00022984"/>
    </source>
</evidence>
<dbReference type="InterPro" id="IPR005762">
    <property type="entry name" value="MurD"/>
</dbReference>
<dbReference type="EC" id="6.3.2.9" evidence="5 17"/>
<evidence type="ECO:0000313" key="22">
    <source>
        <dbReference type="Proteomes" id="UP000190890"/>
    </source>
</evidence>
<evidence type="ECO:0000256" key="17">
    <source>
        <dbReference type="HAMAP-Rule" id="MF_00639"/>
    </source>
</evidence>
<dbReference type="GO" id="GO:0005737">
    <property type="term" value="C:cytoplasm"/>
    <property type="evidence" value="ECO:0007669"/>
    <property type="project" value="UniProtKB-SubCell"/>
</dbReference>
<dbReference type="STRING" id="29367.CLPUN_05180"/>
<evidence type="ECO:0000313" key="21">
    <source>
        <dbReference type="EMBL" id="OOM82034.1"/>
    </source>
</evidence>
<comment type="function">
    <text evidence="1 17 18">Cell wall formation. Catalyzes the addition of glutamate to the nucleotide precursor UDP-N-acetylmuramoyl-L-alanine (UMA).</text>
</comment>
<dbReference type="Pfam" id="PF08245">
    <property type="entry name" value="Mur_ligase_M"/>
    <property type="match status" value="1"/>
</dbReference>
<dbReference type="InterPro" id="IPR013221">
    <property type="entry name" value="Mur_ligase_cen"/>
</dbReference>
<accession>A0A1S8TW88</accession>
<protein>
    <recommendedName>
        <fullName evidence="6 17">UDP-N-acetylmuramoylalanine--D-glutamate ligase</fullName>
        <ecNumber evidence="5 17">6.3.2.9</ecNumber>
    </recommendedName>
    <alternativeName>
        <fullName evidence="15 17">D-glutamic acid-adding enzyme</fullName>
    </alternativeName>
    <alternativeName>
        <fullName evidence="14 17">UDP-N-acetylmuramoyl-L-alanyl-D-glutamate synthetase</fullName>
    </alternativeName>
</protein>
<evidence type="ECO:0000256" key="18">
    <source>
        <dbReference type="RuleBase" id="RU003664"/>
    </source>
</evidence>
<evidence type="ECO:0000256" key="13">
    <source>
        <dbReference type="ARBA" id="ARBA00023316"/>
    </source>
</evidence>